<proteinExistence type="predicted"/>
<reference evidence="2 3" key="1">
    <citation type="journal article" date="2023" name="Microorganisms">
        <title>Thiorhodovibrio frisius and Trv. litoralis spp. nov., Two Novel Members from a Clade of Fastidious Purple Sulfur Bacteria That Exhibit Unique Red-Shifted Light-Harvesting Capabilities.</title>
        <authorList>
            <person name="Methner A."/>
            <person name="Kuzyk S.B."/>
            <person name="Petersen J."/>
            <person name="Bauer S."/>
            <person name="Brinkmann H."/>
            <person name="Sichau K."/>
            <person name="Wanner G."/>
            <person name="Wolf J."/>
            <person name="Neumann-Schaal M."/>
            <person name="Henke P."/>
            <person name="Tank M."/>
            <person name="Sproer C."/>
            <person name="Bunk B."/>
            <person name="Overmann J."/>
        </authorList>
    </citation>
    <scope>NUCLEOTIDE SEQUENCE [LARGE SCALE GENOMIC DNA]</scope>
    <source>
        <strain evidence="2 3">DSM 6702</strain>
    </source>
</reference>
<accession>A0ABZ0SDZ1</accession>
<protein>
    <submittedName>
        <fullName evidence="2">Tfp pilus assembly protein, major pilin PilA</fullName>
    </submittedName>
</protein>
<dbReference type="RefSeq" id="WP_328984280.1">
    <property type="nucleotide sequence ID" value="NZ_CP121472.1"/>
</dbReference>
<sequence>MDKPTFDVLFSGDLAGSASSEHVKQRLAQMFKLNEASVERLFSGQRVFVKRGLDHATAERFREVFNQAGALAEVVRVGGEPDEVFRFDDSDDESDALASSGTERATPSPSSAPAAGAVTPSTGSLSVAPVGAELEELSDRGPEQNPDISKLSLVPGDDWSLEDCAPPPLAQPIPDIDSMELEPESKAPDNA</sequence>
<dbReference type="Proteomes" id="UP001432180">
    <property type="component" value="Chromosome"/>
</dbReference>
<evidence type="ECO:0000313" key="2">
    <source>
        <dbReference type="EMBL" id="WPL18523.1"/>
    </source>
</evidence>
<feature type="region of interest" description="Disordered" evidence="1">
    <location>
        <begin position="83"/>
        <end position="191"/>
    </location>
</feature>
<organism evidence="2 3">
    <name type="scientific">Thiorhodovibrio winogradskyi</name>
    <dbReference type="NCBI Taxonomy" id="77007"/>
    <lineage>
        <taxon>Bacteria</taxon>
        <taxon>Pseudomonadati</taxon>
        <taxon>Pseudomonadota</taxon>
        <taxon>Gammaproteobacteria</taxon>
        <taxon>Chromatiales</taxon>
        <taxon>Chromatiaceae</taxon>
        <taxon>Thiorhodovibrio</taxon>
    </lineage>
</organism>
<keyword evidence="3" id="KW-1185">Reference proteome</keyword>
<feature type="compositionally biased region" description="Low complexity" evidence="1">
    <location>
        <begin position="96"/>
        <end position="123"/>
    </location>
</feature>
<gene>
    <name evidence="2" type="ORF">Thiowin_03596</name>
</gene>
<name>A0ABZ0SDZ1_9GAMM</name>
<dbReference type="EMBL" id="CP121472">
    <property type="protein sequence ID" value="WPL18523.1"/>
    <property type="molecule type" value="Genomic_DNA"/>
</dbReference>
<evidence type="ECO:0000313" key="3">
    <source>
        <dbReference type="Proteomes" id="UP001432180"/>
    </source>
</evidence>
<evidence type="ECO:0000256" key="1">
    <source>
        <dbReference type="SAM" id="MobiDB-lite"/>
    </source>
</evidence>